<gene>
    <name evidence="1" type="ORF">TNCT_308231</name>
</gene>
<reference evidence="1" key="1">
    <citation type="submission" date="2020-07" db="EMBL/GenBank/DDBJ databases">
        <title>Multicomponent nature underlies the extraordinary mechanical properties of spider dragline silk.</title>
        <authorList>
            <person name="Kono N."/>
            <person name="Nakamura H."/>
            <person name="Mori M."/>
            <person name="Yoshida Y."/>
            <person name="Ohtoshi R."/>
            <person name="Malay A.D."/>
            <person name="Moran D.A.P."/>
            <person name="Tomita M."/>
            <person name="Numata K."/>
            <person name="Arakawa K."/>
        </authorList>
    </citation>
    <scope>NUCLEOTIDE SEQUENCE</scope>
</reference>
<name>A0A8X6IJA2_TRICU</name>
<evidence type="ECO:0000313" key="2">
    <source>
        <dbReference type="Proteomes" id="UP000887116"/>
    </source>
</evidence>
<comment type="caution">
    <text evidence="1">The sequence shown here is derived from an EMBL/GenBank/DDBJ whole genome shotgun (WGS) entry which is preliminary data.</text>
</comment>
<accession>A0A8X6IJA2</accession>
<dbReference type="Proteomes" id="UP000887116">
    <property type="component" value="Unassembled WGS sequence"/>
</dbReference>
<dbReference type="AlphaFoldDB" id="A0A8X6IJA2"/>
<evidence type="ECO:0000313" key="1">
    <source>
        <dbReference type="EMBL" id="GFR23254.1"/>
    </source>
</evidence>
<proteinExistence type="predicted"/>
<keyword evidence="2" id="KW-1185">Reference proteome</keyword>
<sequence length="110" mass="12862">MIIISNEGQKIEARSYGNEAERHWITQMQQQQTNRNVLSEVWNLSKERHLAPHIVEHHNRLYDLEGASRPDNGHFLGYITSSLTLDHYNSQVVLPVVRSFVYPGMLFQQF</sequence>
<organism evidence="1 2">
    <name type="scientific">Trichonephila clavata</name>
    <name type="common">Joro spider</name>
    <name type="synonym">Nephila clavata</name>
    <dbReference type="NCBI Taxonomy" id="2740835"/>
    <lineage>
        <taxon>Eukaryota</taxon>
        <taxon>Metazoa</taxon>
        <taxon>Ecdysozoa</taxon>
        <taxon>Arthropoda</taxon>
        <taxon>Chelicerata</taxon>
        <taxon>Arachnida</taxon>
        <taxon>Araneae</taxon>
        <taxon>Araneomorphae</taxon>
        <taxon>Entelegynae</taxon>
        <taxon>Araneoidea</taxon>
        <taxon>Nephilidae</taxon>
        <taxon>Trichonephila</taxon>
    </lineage>
</organism>
<dbReference type="EMBL" id="BMAO01038204">
    <property type="protein sequence ID" value="GFR23254.1"/>
    <property type="molecule type" value="Genomic_DNA"/>
</dbReference>
<protein>
    <submittedName>
        <fullName evidence="1">Uncharacterized protein</fullName>
    </submittedName>
</protein>